<accession>A0A964XN30</accession>
<dbReference type="AlphaFoldDB" id="A0A964XN30"/>
<dbReference type="Proteomes" id="UP000598297">
    <property type="component" value="Unassembled WGS sequence"/>
</dbReference>
<protein>
    <submittedName>
        <fullName evidence="2">Uncharacterized protein</fullName>
    </submittedName>
</protein>
<proteinExistence type="predicted"/>
<feature type="non-terminal residue" evidence="2">
    <location>
        <position position="1"/>
    </location>
</feature>
<evidence type="ECO:0000313" key="3">
    <source>
        <dbReference type="Proteomes" id="UP000598297"/>
    </source>
</evidence>
<feature type="region of interest" description="Disordered" evidence="1">
    <location>
        <begin position="1"/>
        <end position="30"/>
    </location>
</feature>
<comment type="caution">
    <text evidence="2">The sequence shown here is derived from an EMBL/GenBank/DDBJ whole genome shotgun (WGS) entry which is preliminary data.</text>
</comment>
<dbReference type="OrthoDB" id="4337883at2"/>
<organism evidence="2 3">
    <name type="scientific">Streptomyces boluensis</name>
    <dbReference type="NCBI Taxonomy" id="1775135"/>
    <lineage>
        <taxon>Bacteria</taxon>
        <taxon>Bacillati</taxon>
        <taxon>Actinomycetota</taxon>
        <taxon>Actinomycetes</taxon>
        <taxon>Kitasatosporales</taxon>
        <taxon>Streptomycetaceae</taxon>
        <taxon>Streptomyces</taxon>
    </lineage>
</organism>
<evidence type="ECO:0000256" key="1">
    <source>
        <dbReference type="SAM" id="MobiDB-lite"/>
    </source>
</evidence>
<keyword evidence="3" id="KW-1185">Reference proteome</keyword>
<dbReference type="RefSeq" id="WP_161702752.1">
    <property type="nucleotide sequence ID" value="NZ_JAAAHS010000293.1"/>
</dbReference>
<feature type="compositionally biased region" description="Basic and acidic residues" evidence="1">
    <location>
        <begin position="17"/>
        <end position="30"/>
    </location>
</feature>
<gene>
    <name evidence="2" type="ORF">GUY60_28045</name>
</gene>
<evidence type="ECO:0000313" key="2">
    <source>
        <dbReference type="EMBL" id="NBE55209.1"/>
    </source>
</evidence>
<name>A0A964XN30_9ACTN</name>
<reference evidence="2" key="1">
    <citation type="submission" date="2020-01" db="EMBL/GenBank/DDBJ databases">
        <title>Whole-genome analyses of novel actinobacteria.</title>
        <authorList>
            <person name="Sahin N."/>
        </authorList>
    </citation>
    <scope>NUCLEOTIDE SEQUENCE</scope>
    <source>
        <strain evidence="2">YC537</strain>
    </source>
</reference>
<sequence length="59" mass="6211">GDARPAPRPSQAVKRTGQTEDRAKKEDRTRTVMDAVFGGLRAGCGPEDQATKEVAGQAA</sequence>
<dbReference type="EMBL" id="JAAAHS010000293">
    <property type="protein sequence ID" value="NBE55209.1"/>
    <property type="molecule type" value="Genomic_DNA"/>
</dbReference>